<geneLocation type="plasmid" evidence="3">
    <name>picon</name>
</geneLocation>
<evidence type="ECO:0000313" key="3">
    <source>
        <dbReference type="Proteomes" id="UP000241854"/>
    </source>
</evidence>
<name>A0A2R4P315_9BACT</name>
<evidence type="ECO:0000313" key="2">
    <source>
        <dbReference type="EMBL" id="AVX45079.1"/>
    </source>
</evidence>
<dbReference type="EMBL" id="CP021643">
    <property type="protein sequence ID" value="AVX45079.1"/>
    <property type="molecule type" value="Genomic_DNA"/>
</dbReference>
<proteinExistence type="predicted"/>
<gene>
    <name evidence="2" type="ORF">CCS77_2073</name>
</gene>
<sequence>MKTKMLLFSVCFASASILNAAESPALKDITEIQNFYYQKGYNDASEKFYKAGYEKAVLDLIRQTQKYRSIIDSYEAGKYYMESNKITFPRVYRTRNAEGQYIIQMEAPEVKERLSIEDIFILPEIEQASQTNYNTINGNNNGVVAPYSPSEIGAGSQTQQPLYNSILPVADNSIEATSPISIMKESSQTFPKTERIKRVLDASGMKYAETPSGYKTYFKNETDYKTFCKSISGDERCSNLLQK</sequence>
<accession>A0A2R4P315</accession>
<keyword evidence="2" id="KW-0614">Plasmid</keyword>
<dbReference type="Proteomes" id="UP000241854">
    <property type="component" value="Plasmid pICON"/>
</dbReference>
<feature type="chain" id="PRO_5015340682" evidence="1">
    <location>
        <begin position="21"/>
        <end position="243"/>
    </location>
</feature>
<protein>
    <submittedName>
        <fullName evidence="2">Uncharacterized protein</fullName>
    </submittedName>
</protein>
<reference evidence="2 3" key="1">
    <citation type="journal article" date="2018" name="Emerg. Microbes Infect.">
        <title>Genomic analysis of oral Campylobacter concisus strains identified a potential bacterial molecular marker associated with active Crohn's disease.</title>
        <authorList>
            <person name="Liu F."/>
            <person name="Ma R."/>
            <person name="Tay C.Y.A."/>
            <person name="Octavia S."/>
            <person name="Lan R."/>
            <person name="Chung H.K.L."/>
            <person name="Riordan S.M."/>
            <person name="Grimm M.C."/>
            <person name="Leong R.W."/>
            <person name="Tanaka M.M."/>
            <person name="Connor S."/>
            <person name="Zhang L."/>
        </authorList>
    </citation>
    <scope>NUCLEOTIDE SEQUENCE [LARGE SCALE GENOMIC DNA]</scope>
    <source>
        <strain evidence="2 3">P2CDO4</strain>
        <plasmid evidence="2">pICON</plasmid>
    </source>
</reference>
<dbReference type="RefSeq" id="WP_107917381.1">
    <property type="nucleotide sequence ID" value="NZ_CP021643.1"/>
</dbReference>
<feature type="signal peptide" evidence="1">
    <location>
        <begin position="1"/>
        <end position="20"/>
    </location>
</feature>
<keyword evidence="1" id="KW-0732">Signal</keyword>
<organism evidence="2 3">
    <name type="scientific">Campylobacter concisus</name>
    <dbReference type="NCBI Taxonomy" id="199"/>
    <lineage>
        <taxon>Bacteria</taxon>
        <taxon>Pseudomonadati</taxon>
        <taxon>Campylobacterota</taxon>
        <taxon>Epsilonproteobacteria</taxon>
        <taxon>Campylobacterales</taxon>
        <taxon>Campylobacteraceae</taxon>
        <taxon>Campylobacter</taxon>
    </lineage>
</organism>
<evidence type="ECO:0000256" key="1">
    <source>
        <dbReference type="SAM" id="SignalP"/>
    </source>
</evidence>
<dbReference type="AlphaFoldDB" id="A0A2R4P315"/>